<dbReference type="Gene3D" id="2.60.120.10">
    <property type="entry name" value="Jelly Rolls"/>
    <property type="match status" value="1"/>
</dbReference>
<comment type="pathway">
    <text evidence="7">Cofactor biosynthesis; NAD(+) biosynthesis; quinolinate from L-kynurenine: step 3/3.</text>
</comment>
<dbReference type="UniPathway" id="UPA00253">
    <property type="reaction ID" value="UER00330"/>
</dbReference>
<dbReference type="InterPro" id="IPR010329">
    <property type="entry name" value="3hydroanth_dOase"/>
</dbReference>
<dbReference type="Pfam" id="PF06052">
    <property type="entry name" value="3-HAO"/>
    <property type="match status" value="1"/>
</dbReference>
<feature type="binding site" evidence="7">
    <location>
        <position position="115"/>
    </location>
    <ligand>
        <name>substrate</name>
    </ligand>
</feature>
<keyword evidence="2 7" id="KW-0662">Pyridine nucleotide biosynthesis</keyword>
<dbReference type="GO" id="GO:0043420">
    <property type="term" value="P:anthranilate metabolic process"/>
    <property type="evidence" value="ECO:0007669"/>
    <property type="project" value="UniProtKB-UniRule"/>
</dbReference>
<dbReference type="Proteomes" id="UP000468687">
    <property type="component" value="Unassembled WGS sequence"/>
</dbReference>
<comment type="caution">
    <text evidence="8">The sequence shown here is derived from an EMBL/GenBank/DDBJ whole genome shotgun (WGS) entry which is preliminary data.</text>
</comment>
<protein>
    <recommendedName>
        <fullName evidence="7">3-hydroxyanthranilate 3,4-dioxygenase</fullName>
        <ecNumber evidence="7">1.13.11.6</ecNumber>
    </recommendedName>
    <alternativeName>
        <fullName evidence="7">3-hydroxyanthranilate oxygenase</fullName>
        <shortName evidence="7">3-HAO</shortName>
    </alternativeName>
    <alternativeName>
        <fullName evidence="7">3-hydroxyanthranilic acid dioxygenase</fullName>
        <shortName evidence="7">HAD</shortName>
    </alternativeName>
</protein>
<evidence type="ECO:0000256" key="5">
    <source>
        <dbReference type="ARBA" id="ARBA00023002"/>
    </source>
</evidence>
<evidence type="ECO:0000256" key="2">
    <source>
        <dbReference type="ARBA" id="ARBA00022642"/>
    </source>
</evidence>
<feature type="binding site" evidence="7">
    <location>
        <position position="56"/>
    </location>
    <ligand>
        <name>Fe cation</name>
        <dbReference type="ChEBI" id="CHEBI:24875"/>
        <label>1</label>
        <note>catalytic</note>
    </ligand>
</feature>
<evidence type="ECO:0000313" key="8">
    <source>
        <dbReference type="EMBL" id="NEN77152.1"/>
    </source>
</evidence>
<feature type="binding site" evidence="7">
    <location>
        <position position="62"/>
    </location>
    <ligand>
        <name>substrate</name>
    </ligand>
</feature>
<comment type="similarity">
    <text evidence="7">Belongs to the 3-HAO family.</text>
</comment>
<dbReference type="SUPFAM" id="SSF51182">
    <property type="entry name" value="RmlC-like cupins"/>
    <property type="match status" value="1"/>
</dbReference>
<feature type="binding site" evidence="7">
    <location>
        <position position="133"/>
    </location>
    <ligand>
        <name>Fe cation</name>
        <dbReference type="ChEBI" id="CHEBI:24875"/>
        <label>2</label>
    </ligand>
</feature>
<dbReference type="CDD" id="cd06123">
    <property type="entry name" value="cupin_HAO"/>
    <property type="match status" value="1"/>
</dbReference>
<evidence type="ECO:0000256" key="3">
    <source>
        <dbReference type="ARBA" id="ARBA00022723"/>
    </source>
</evidence>
<keyword evidence="3 7" id="KW-0479">Metal-binding</keyword>
<comment type="function">
    <text evidence="1 7">Catalyzes the oxidative ring opening of 3-hydroxyanthranilate to 2-amino-3-carboxymuconate semialdehyde, which spontaneously cyclizes to quinolinate.</text>
</comment>
<feature type="binding site" evidence="7">
    <location>
        <position position="130"/>
    </location>
    <ligand>
        <name>Fe cation</name>
        <dbReference type="ChEBI" id="CHEBI:24875"/>
        <label>2</label>
    </ligand>
</feature>
<name>A0A6P0HEI0_9ACTN</name>
<keyword evidence="6 7" id="KW-0408">Iron</keyword>
<comment type="catalytic activity">
    <reaction evidence="7">
        <text>3-hydroxyanthranilate + O2 = (2Z,4Z)-2-amino-3-carboxymuconate 6-semialdehyde</text>
        <dbReference type="Rhea" id="RHEA:17953"/>
        <dbReference type="ChEBI" id="CHEBI:15379"/>
        <dbReference type="ChEBI" id="CHEBI:36559"/>
        <dbReference type="ChEBI" id="CHEBI:77612"/>
        <dbReference type="EC" id="1.13.11.6"/>
    </reaction>
</comment>
<evidence type="ECO:0000256" key="6">
    <source>
        <dbReference type="ARBA" id="ARBA00023004"/>
    </source>
</evidence>
<dbReference type="NCBIfam" id="TIGR03037">
    <property type="entry name" value="anthran_nbaC"/>
    <property type="match status" value="1"/>
</dbReference>
<feature type="binding site" evidence="7">
    <location>
        <position position="170"/>
    </location>
    <ligand>
        <name>Fe cation</name>
        <dbReference type="ChEBI" id="CHEBI:24875"/>
        <label>2</label>
    </ligand>
</feature>
<evidence type="ECO:0000256" key="4">
    <source>
        <dbReference type="ARBA" id="ARBA00022964"/>
    </source>
</evidence>
<dbReference type="AlphaFoldDB" id="A0A6P0HEI0"/>
<feature type="binding site" evidence="7">
    <location>
        <position position="62"/>
    </location>
    <ligand>
        <name>Fe cation</name>
        <dbReference type="ChEBI" id="CHEBI:24875"/>
        <label>1</label>
        <note>catalytic</note>
    </ligand>
</feature>
<dbReference type="GO" id="GO:0000334">
    <property type="term" value="F:3-hydroxyanthranilate 3,4-dioxygenase activity"/>
    <property type="evidence" value="ECO:0007669"/>
    <property type="project" value="UniProtKB-UniRule"/>
</dbReference>
<gene>
    <name evidence="7" type="primary">nbaC</name>
    <name evidence="8" type="ORF">G3T38_02550</name>
</gene>
<feature type="binding site" evidence="7">
    <location>
        <position position="167"/>
    </location>
    <ligand>
        <name>Fe cation</name>
        <dbReference type="ChEBI" id="CHEBI:24875"/>
        <label>2</label>
    </ligand>
</feature>
<evidence type="ECO:0000313" key="9">
    <source>
        <dbReference type="Proteomes" id="UP000468687"/>
    </source>
</evidence>
<dbReference type="GO" id="GO:0019805">
    <property type="term" value="P:quinolinate biosynthetic process"/>
    <property type="evidence" value="ECO:0007669"/>
    <property type="project" value="UniProtKB-UniRule"/>
</dbReference>
<dbReference type="GO" id="GO:0008198">
    <property type="term" value="F:ferrous iron binding"/>
    <property type="evidence" value="ECO:0007669"/>
    <property type="project" value="UniProtKB-UniRule"/>
</dbReference>
<organism evidence="8 9">
    <name type="scientific">Nocardioides zeae</name>
    <dbReference type="NCBI Taxonomy" id="1457234"/>
    <lineage>
        <taxon>Bacteria</taxon>
        <taxon>Bacillati</taxon>
        <taxon>Actinomycetota</taxon>
        <taxon>Actinomycetes</taxon>
        <taxon>Propionibacteriales</taxon>
        <taxon>Nocardioidaceae</taxon>
        <taxon>Nocardioides</taxon>
    </lineage>
</organism>
<evidence type="ECO:0000256" key="1">
    <source>
        <dbReference type="ARBA" id="ARBA00002752"/>
    </source>
</evidence>
<proteinExistence type="inferred from homology"/>
<keyword evidence="9" id="KW-1185">Reference proteome</keyword>
<feature type="binding site" evidence="7">
    <location>
        <position position="100"/>
    </location>
    <ligand>
        <name>Fe cation</name>
        <dbReference type="ChEBI" id="CHEBI:24875"/>
        <label>1</label>
        <note>catalytic</note>
    </ligand>
</feature>
<dbReference type="InterPro" id="IPR011051">
    <property type="entry name" value="RmlC_Cupin_sf"/>
</dbReference>
<dbReference type="RefSeq" id="WP_163770476.1">
    <property type="nucleotide sequence ID" value="NZ_JAAGXA010000001.1"/>
</dbReference>
<keyword evidence="4 7" id="KW-0223">Dioxygenase</keyword>
<dbReference type="EMBL" id="JAAGXA010000001">
    <property type="protein sequence ID" value="NEN77152.1"/>
    <property type="molecule type" value="Genomic_DNA"/>
</dbReference>
<dbReference type="GO" id="GO:0006569">
    <property type="term" value="P:L-tryptophan catabolic process"/>
    <property type="evidence" value="ECO:0007669"/>
    <property type="project" value="UniProtKB-UniRule"/>
</dbReference>
<dbReference type="InterPro" id="IPR014710">
    <property type="entry name" value="RmlC-like_jellyroll"/>
</dbReference>
<dbReference type="HAMAP" id="MF_00825">
    <property type="entry name" value="3_HAO"/>
    <property type="match status" value="1"/>
</dbReference>
<reference evidence="8 9" key="1">
    <citation type="journal article" date="2014" name="Int. J. Syst. Evol. Microbiol.">
        <title>Nocardioides zeae sp. nov., isolated from the stem of Zea mays.</title>
        <authorList>
            <person name="Glaeser S.P."/>
            <person name="McInroy J.A."/>
            <person name="Busse H.J."/>
            <person name="Kampfer P."/>
        </authorList>
    </citation>
    <scope>NUCLEOTIDE SEQUENCE [LARGE SCALE GENOMIC DNA]</scope>
    <source>
        <strain evidence="8 9">JCM 30728</strain>
    </source>
</reference>
<dbReference type="PANTHER" id="PTHR15497">
    <property type="entry name" value="3-HYDROXYANTHRANILATE 3,4-DIOXYGENASE"/>
    <property type="match status" value="1"/>
</dbReference>
<accession>A0A6P0HEI0</accession>
<dbReference type="EC" id="1.13.11.6" evidence="7"/>
<dbReference type="NCBIfam" id="NF009763">
    <property type="entry name" value="PRK13264.1"/>
    <property type="match status" value="1"/>
</dbReference>
<dbReference type="GO" id="GO:0009435">
    <property type="term" value="P:NAD+ biosynthetic process"/>
    <property type="evidence" value="ECO:0007669"/>
    <property type="project" value="UniProtKB-UniPathway"/>
</dbReference>
<keyword evidence="5 7" id="KW-0560">Oxidoreductase</keyword>
<comment type="cofactor">
    <cofactor evidence="7">
        <name>Fe(2+)</name>
        <dbReference type="ChEBI" id="CHEBI:29033"/>
    </cofactor>
    <text evidence="7">Binds 2 Fe(2+) ions per subunit.</text>
</comment>
<feature type="binding site" evidence="7">
    <location>
        <position position="104"/>
    </location>
    <ligand>
        <name>substrate</name>
    </ligand>
</feature>
<dbReference type="PANTHER" id="PTHR15497:SF1">
    <property type="entry name" value="3-HYDROXYANTHRANILATE 3,4-DIOXYGENASE"/>
    <property type="match status" value="1"/>
</dbReference>
<evidence type="ECO:0000256" key="7">
    <source>
        <dbReference type="HAMAP-Rule" id="MF_00825"/>
    </source>
</evidence>
<sequence length="178" mass="19904">MSPTLPAGVIQPLNFQAWIAEHEHLLKPPVNNQAIFTGDDFIVQVVGGPNERTDFHVDPYEEWFHQVKGDMHVNVMTPEGEVTVHIKEGETWLLPGFLPHSPQRPEAGSIGVVIERIREEGTLEKFQWYCPGCSGLVHEVELQVRDIVEDLPPVFVAFYEDEAARTCDACGTLHPGKG</sequence>
<feature type="binding site" evidence="7">
    <location>
        <position position="52"/>
    </location>
    <ligand>
        <name>O2</name>
        <dbReference type="ChEBI" id="CHEBI:15379"/>
    </ligand>
</feature>